<proteinExistence type="predicted"/>
<dbReference type="Proteomes" id="UP001176941">
    <property type="component" value="Chromosome X"/>
</dbReference>
<name>A0ABN9A806_RANTA</name>
<evidence type="ECO:0000313" key="3">
    <source>
        <dbReference type="Proteomes" id="UP001176941"/>
    </source>
</evidence>
<protein>
    <submittedName>
        <fullName evidence="2">Uncharacterized protein</fullName>
    </submittedName>
</protein>
<sequence>MPIPYSRVRLLATPWTAACQASLSVTSSQSLPRLMSIESVMPSNHLILCRPLLLLPSASPSITDFSNESALRIRRPEDWSFSFSISPSKSSPIRHLVFIAALLMEAPEEKRAEQGVGETPHPARSGWQAVVRRAGDVCGQDQRNSRSRPSHTPVFAKQ</sequence>
<reference evidence="2" key="1">
    <citation type="submission" date="2023-04" db="EMBL/GenBank/DDBJ databases">
        <authorList>
            <consortium name="ELIXIR-Norway"/>
        </authorList>
    </citation>
    <scope>NUCLEOTIDE SEQUENCE [LARGE SCALE GENOMIC DNA]</scope>
</reference>
<dbReference type="EMBL" id="OX460343">
    <property type="protein sequence ID" value="CAI9180059.1"/>
    <property type="molecule type" value="Genomic_DNA"/>
</dbReference>
<keyword evidence="3" id="KW-1185">Reference proteome</keyword>
<evidence type="ECO:0000313" key="2">
    <source>
        <dbReference type="EMBL" id="CAI9180059.1"/>
    </source>
</evidence>
<evidence type="ECO:0000256" key="1">
    <source>
        <dbReference type="SAM" id="MobiDB-lite"/>
    </source>
</evidence>
<accession>A0ABN9A806</accession>
<organism evidence="2 3">
    <name type="scientific">Rangifer tarandus platyrhynchus</name>
    <name type="common">Svalbard reindeer</name>
    <dbReference type="NCBI Taxonomy" id="3082113"/>
    <lineage>
        <taxon>Eukaryota</taxon>
        <taxon>Metazoa</taxon>
        <taxon>Chordata</taxon>
        <taxon>Craniata</taxon>
        <taxon>Vertebrata</taxon>
        <taxon>Euteleostomi</taxon>
        <taxon>Mammalia</taxon>
        <taxon>Eutheria</taxon>
        <taxon>Laurasiatheria</taxon>
        <taxon>Artiodactyla</taxon>
        <taxon>Ruminantia</taxon>
        <taxon>Pecora</taxon>
        <taxon>Cervidae</taxon>
        <taxon>Odocoileinae</taxon>
        <taxon>Rangifer</taxon>
    </lineage>
</organism>
<gene>
    <name evidence="2" type="ORF">MRATA1EN1_LOCUS29021</name>
</gene>
<feature type="region of interest" description="Disordered" evidence="1">
    <location>
        <begin position="109"/>
        <end position="158"/>
    </location>
</feature>